<name>A0A7S9HCG2_9ALTE</name>
<evidence type="ECO:0000313" key="14">
    <source>
        <dbReference type="Proteomes" id="UP000595095"/>
    </source>
</evidence>
<accession>A0A7S9HCG2</accession>
<dbReference type="RefSeq" id="WP_195810332.1">
    <property type="nucleotide sequence ID" value="NZ_CP064795.1"/>
</dbReference>
<evidence type="ECO:0000256" key="9">
    <source>
        <dbReference type="ARBA" id="ARBA00023136"/>
    </source>
</evidence>
<dbReference type="PROSITE" id="PS50283">
    <property type="entry name" value="NA_SOLUT_SYMP_3"/>
    <property type="match status" value="1"/>
</dbReference>
<dbReference type="NCBIfam" id="TIGR00813">
    <property type="entry name" value="sss"/>
    <property type="match status" value="1"/>
</dbReference>
<keyword evidence="4" id="KW-1003">Cell membrane</keyword>
<dbReference type="GO" id="GO:0006814">
    <property type="term" value="P:sodium ion transport"/>
    <property type="evidence" value="ECO:0007669"/>
    <property type="project" value="UniProtKB-KW"/>
</dbReference>
<keyword evidence="5 12" id="KW-0812">Transmembrane</keyword>
<dbReference type="PANTHER" id="PTHR42985:SF40">
    <property type="entry name" value="LD47995P-RELATED"/>
    <property type="match status" value="1"/>
</dbReference>
<dbReference type="PANTHER" id="PTHR42985">
    <property type="entry name" value="SODIUM-COUPLED MONOCARBOXYLATE TRANSPORTER"/>
    <property type="match status" value="1"/>
</dbReference>
<keyword evidence="14" id="KW-1185">Reference proteome</keyword>
<evidence type="ECO:0000256" key="5">
    <source>
        <dbReference type="ARBA" id="ARBA00022692"/>
    </source>
</evidence>
<feature type="transmembrane region" description="Helical" evidence="12">
    <location>
        <begin position="231"/>
        <end position="250"/>
    </location>
</feature>
<feature type="transmembrane region" description="Helical" evidence="12">
    <location>
        <begin position="456"/>
        <end position="477"/>
    </location>
</feature>
<evidence type="ECO:0000256" key="8">
    <source>
        <dbReference type="ARBA" id="ARBA00023065"/>
    </source>
</evidence>
<dbReference type="GO" id="GO:0015293">
    <property type="term" value="F:symporter activity"/>
    <property type="evidence" value="ECO:0007669"/>
    <property type="project" value="TreeGrafter"/>
</dbReference>
<keyword evidence="3" id="KW-0813">Transport</keyword>
<protein>
    <submittedName>
        <fullName evidence="13">Sodium/solute symporter</fullName>
    </submittedName>
</protein>
<feature type="transmembrane region" description="Helical" evidence="12">
    <location>
        <begin position="150"/>
        <end position="172"/>
    </location>
</feature>
<feature type="transmembrane region" description="Helical" evidence="12">
    <location>
        <begin position="184"/>
        <end position="211"/>
    </location>
</feature>
<evidence type="ECO:0000256" key="1">
    <source>
        <dbReference type="ARBA" id="ARBA00004651"/>
    </source>
</evidence>
<feature type="transmembrane region" description="Helical" evidence="12">
    <location>
        <begin position="73"/>
        <end position="94"/>
    </location>
</feature>
<keyword evidence="6 12" id="KW-1133">Transmembrane helix</keyword>
<keyword evidence="8" id="KW-0406">Ion transport</keyword>
<sequence length="523" mass="56522">MTTLDYVIIGTYLAGLLVLGVGFRKQSDKQDYFLGGRTLSWPALSLSVMATQLSAISFISAPAFVGLREGGGLIWLSYELALPAAVAILLWRLLPTLHQAGVVSVYDYLERRFARSTRLLISLVFQLSRSFATAIMIYAISLILQGTIGLAQWHAITLIGVITLIYSALGGMKAVVYGDALQMVLIVSGAGLCLLVGLDAMGGMAAVINQADPARLTTLNPQGLGLNGSDFGLLPMLFGGIVLYASYYGCDQSEAQRSLSSQSVGDLRKLLISVALLRFPITALYCATGLVIGTLFLSDSQLMSQIPAGEPDWMMPVFIVEYLPSGMVGFMVVAIMAAAMSSLSSAINSLAAVSVEDICRVTGQQPDNRQYLKQARLAGVIWGLITLTLSLYAGDIAPTVIEAINKIGSVFYGPVLATFLLGIHSKRVTARQVNFALLAGVGCNTTLWLTDSPLFWFWWNVTGFGLTLLTGMLLRYWRPAAIGRKLESVRGAPAKYLLMLVLWSLILLAFCIWLSWWLSKLTA</sequence>
<dbReference type="Proteomes" id="UP000595095">
    <property type="component" value="Chromosome"/>
</dbReference>
<evidence type="ECO:0000256" key="11">
    <source>
        <dbReference type="RuleBase" id="RU362091"/>
    </source>
</evidence>
<feature type="transmembrane region" description="Helical" evidence="12">
    <location>
        <begin position="433"/>
        <end position="450"/>
    </location>
</feature>
<evidence type="ECO:0000256" key="3">
    <source>
        <dbReference type="ARBA" id="ARBA00022448"/>
    </source>
</evidence>
<dbReference type="KEGG" id="smaa:IT774_14135"/>
<reference evidence="13 14" key="1">
    <citation type="submission" date="2020-11" db="EMBL/GenBank/DDBJ databases">
        <title>Complete genome sequence for Salinimonas sp. strain G2-b.</title>
        <authorList>
            <person name="Park S.-J."/>
        </authorList>
    </citation>
    <scope>NUCLEOTIDE SEQUENCE [LARGE SCALE GENOMIC DNA]</scope>
    <source>
        <strain evidence="13 14">G2-b</strain>
    </source>
</reference>
<feature type="transmembrane region" description="Helical" evidence="12">
    <location>
        <begin position="497"/>
        <end position="518"/>
    </location>
</feature>
<proteinExistence type="inferred from homology"/>
<organism evidence="13 14">
    <name type="scientific">Salinimonas marina</name>
    <dbReference type="NCBI Taxonomy" id="2785918"/>
    <lineage>
        <taxon>Bacteria</taxon>
        <taxon>Pseudomonadati</taxon>
        <taxon>Pseudomonadota</taxon>
        <taxon>Gammaproteobacteria</taxon>
        <taxon>Alteromonadales</taxon>
        <taxon>Alteromonadaceae</taxon>
        <taxon>Alteromonas/Salinimonas group</taxon>
        <taxon>Salinimonas</taxon>
    </lineage>
</organism>
<keyword evidence="7" id="KW-0915">Sodium</keyword>
<evidence type="ECO:0000256" key="2">
    <source>
        <dbReference type="ARBA" id="ARBA00006434"/>
    </source>
</evidence>
<feature type="transmembrane region" description="Helical" evidence="12">
    <location>
        <begin position="377"/>
        <end position="397"/>
    </location>
</feature>
<keyword evidence="9 12" id="KW-0472">Membrane</keyword>
<feature type="transmembrane region" description="Helical" evidence="12">
    <location>
        <begin position="119"/>
        <end position="144"/>
    </location>
</feature>
<evidence type="ECO:0000256" key="10">
    <source>
        <dbReference type="ARBA" id="ARBA00023201"/>
    </source>
</evidence>
<dbReference type="InterPro" id="IPR038377">
    <property type="entry name" value="Na/Glc_symporter_sf"/>
</dbReference>
<evidence type="ECO:0000256" key="4">
    <source>
        <dbReference type="ARBA" id="ARBA00022475"/>
    </source>
</evidence>
<evidence type="ECO:0000256" key="7">
    <source>
        <dbReference type="ARBA" id="ARBA00023053"/>
    </source>
</evidence>
<keyword evidence="10" id="KW-0739">Sodium transport</keyword>
<feature type="transmembrane region" description="Helical" evidence="12">
    <location>
        <begin position="270"/>
        <end position="297"/>
    </location>
</feature>
<evidence type="ECO:0000256" key="6">
    <source>
        <dbReference type="ARBA" id="ARBA00022989"/>
    </source>
</evidence>
<comment type="similarity">
    <text evidence="2 11">Belongs to the sodium:solute symporter (SSF) (TC 2.A.21) family.</text>
</comment>
<feature type="transmembrane region" description="Helical" evidence="12">
    <location>
        <begin position="317"/>
        <end position="339"/>
    </location>
</feature>
<dbReference type="InterPro" id="IPR051163">
    <property type="entry name" value="Sodium:Solute_Symporter_SSF"/>
</dbReference>
<feature type="transmembrane region" description="Helical" evidence="12">
    <location>
        <begin position="6"/>
        <end position="23"/>
    </location>
</feature>
<dbReference type="AlphaFoldDB" id="A0A7S9HCG2"/>
<dbReference type="InterPro" id="IPR001734">
    <property type="entry name" value="Na/solute_symporter"/>
</dbReference>
<dbReference type="EMBL" id="CP064795">
    <property type="protein sequence ID" value="QPG05241.1"/>
    <property type="molecule type" value="Genomic_DNA"/>
</dbReference>
<dbReference type="Gene3D" id="1.20.1730.10">
    <property type="entry name" value="Sodium/glucose cotransporter"/>
    <property type="match status" value="1"/>
</dbReference>
<evidence type="ECO:0000313" key="13">
    <source>
        <dbReference type="EMBL" id="QPG05241.1"/>
    </source>
</evidence>
<feature type="transmembrane region" description="Helical" evidence="12">
    <location>
        <begin position="44"/>
        <end position="67"/>
    </location>
</feature>
<evidence type="ECO:0000256" key="12">
    <source>
        <dbReference type="SAM" id="Phobius"/>
    </source>
</evidence>
<gene>
    <name evidence="13" type="ORF">IT774_14135</name>
</gene>
<dbReference type="Pfam" id="PF00474">
    <property type="entry name" value="SSF"/>
    <property type="match status" value="1"/>
</dbReference>
<dbReference type="GO" id="GO:0005886">
    <property type="term" value="C:plasma membrane"/>
    <property type="evidence" value="ECO:0007669"/>
    <property type="project" value="UniProtKB-SubCell"/>
</dbReference>
<feature type="transmembrane region" description="Helical" evidence="12">
    <location>
        <begin position="403"/>
        <end position="421"/>
    </location>
</feature>
<comment type="subcellular location">
    <subcellularLocation>
        <location evidence="1">Cell membrane</location>
        <topology evidence="1">Multi-pass membrane protein</topology>
    </subcellularLocation>
</comment>